<dbReference type="PANTHER" id="PTHR22550">
    <property type="entry name" value="SPORE GERMINATION PROTEIN"/>
    <property type="match status" value="1"/>
</dbReference>
<proteinExistence type="inferred from homology"/>
<dbReference type="Proteomes" id="UP000886819">
    <property type="component" value="Unassembled WGS sequence"/>
</dbReference>
<feature type="transmembrane region" description="Helical" evidence="3">
    <location>
        <begin position="297"/>
        <end position="319"/>
    </location>
</feature>
<evidence type="ECO:0000313" key="4">
    <source>
        <dbReference type="EMBL" id="HIQ63572.1"/>
    </source>
</evidence>
<keyword evidence="3" id="KW-1133">Transmembrane helix</keyword>
<dbReference type="AlphaFoldDB" id="A0A9D0YWX0"/>
<dbReference type="InterPro" id="IPR004995">
    <property type="entry name" value="Spore_Ger"/>
</dbReference>
<evidence type="ECO:0000256" key="1">
    <source>
        <dbReference type="ARBA" id="ARBA00005278"/>
    </source>
</evidence>
<dbReference type="GO" id="GO:0009847">
    <property type="term" value="P:spore germination"/>
    <property type="evidence" value="ECO:0007669"/>
    <property type="project" value="InterPro"/>
</dbReference>
<reference evidence="4" key="1">
    <citation type="submission" date="2020-10" db="EMBL/GenBank/DDBJ databases">
        <authorList>
            <person name="Gilroy R."/>
        </authorList>
    </citation>
    <scope>NUCLEOTIDE SEQUENCE</scope>
    <source>
        <strain evidence="4">ChiHile30-977</strain>
    </source>
</reference>
<sequence>MPSDPLADPIREDVSDSLEYSLSRLREALRAGVNSDVVIRRFCVSGFSAALLFLDGMADTRQLNLHILQPALQCPPYEGDPAGRVDWLRARVLTSASVTQVQELDRVVEAVLRGDAALLADGCPAALTVEAKGFPMRGVEQPVNEVVVIGPHEGFVESAKVNLSLLRRILQSPRFVAERFEAGAGVKSTGWLVYLDGVASEQVLGEARRRLAGINADSVLSLGELEQYIEDSPYALIPQFAHTERPDRAVSFLMSGMFLLFLDGSPMVLAAPATVLHMVHTSDMTHMRFPYGTFLRLVLVVGMLLATFMPALYLALVTHHNETLPLALMTSIYETQSHVQVPVFFELLFMTVSFDLISQAGARMPGALSHGLGVVSALILGQAAVAADLVSPMLIIVVAVSSLGLLTTPDYFFSIGLRLTQFVLLVSAALGGLFGMMLVTLLFATALCSMTSMGAPMLWPYAPARMHNPDLVTRYPLWQQRVRNYLSHPARVLRMRGRGRAWEKDGKEDGHGQ</sequence>
<keyword evidence="2 3" id="KW-0472">Membrane</keyword>
<organism evidence="4 5">
    <name type="scientific">Candidatus Avichristensenella intestinipullorum</name>
    <dbReference type="NCBI Taxonomy" id="2840693"/>
    <lineage>
        <taxon>Bacteria</taxon>
        <taxon>Bacillati</taxon>
        <taxon>Bacillota</taxon>
        <taxon>Clostridia</taxon>
        <taxon>Candidatus Avichristensenella</taxon>
    </lineage>
</organism>
<dbReference type="Pfam" id="PF03323">
    <property type="entry name" value="GerA"/>
    <property type="match status" value="1"/>
</dbReference>
<protein>
    <submittedName>
        <fullName evidence="4">Spore germination protein</fullName>
    </submittedName>
</protein>
<dbReference type="GO" id="GO:0016020">
    <property type="term" value="C:membrane"/>
    <property type="evidence" value="ECO:0007669"/>
    <property type="project" value="InterPro"/>
</dbReference>
<dbReference type="InterPro" id="IPR050768">
    <property type="entry name" value="UPF0353/GerABKA_families"/>
</dbReference>
<name>A0A9D0YWX0_9FIRM</name>
<dbReference type="PIRSF" id="PIRSF005690">
    <property type="entry name" value="GerBA"/>
    <property type="match status" value="1"/>
</dbReference>
<evidence type="ECO:0000313" key="5">
    <source>
        <dbReference type="Proteomes" id="UP000886819"/>
    </source>
</evidence>
<feature type="transmembrane region" description="Helical" evidence="3">
    <location>
        <begin position="252"/>
        <end position="276"/>
    </location>
</feature>
<evidence type="ECO:0000256" key="2">
    <source>
        <dbReference type="ARBA" id="ARBA00023136"/>
    </source>
</evidence>
<feature type="transmembrane region" description="Helical" evidence="3">
    <location>
        <begin position="339"/>
        <end position="357"/>
    </location>
</feature>
<reference evidence="4" key="2">
    <citation type="journal article" date="2021" name="PeerJ">
        <title>Extensive microbial diversity within the chicken gut microbiome revealed by metagenomics and culture.</title>
        <authorList>
            <person name="Gilroy R."/>
            <person name="Ravi A."/>
            <person name="Getino M."/>
            <person name="Pursley I."/>
            <person name="Horton D.L."/>
            <person name="Alikhan N.F."/>
            <person name="Baker D."/>
            <person name="Gharbi K."/>
            <person name="Hall N."/>
            <person name="Watson M."/>
            <person name="Adriaenssens E.M."/>
            <person name="Foster-Nyarko E."/>
            <person name="Jarju S."/>
            <person name="Secka A."/>
            <person name="Antonio M."/>
            <person name="Oren A."/>
            <person name="Chaudhuri R.R."/>
            <person name="La Ragione R."/>
            <person name="Hildebrand F."/>
            <person name="Pallen M.J."/>
        </authorList>
    </citation>
    <scope>NUCLEOTIDE SEQUENCE</scope>
    <source>
        <strain evidence="4">ChiHile30-977</strain>
    </source>
</reference>
<comment type="caution">
    <text evidence="4">The sequence shown here is derived from an EMBL/GenBank/DDBJ whole genome shotgun (WGS) entry which is preliminary data.</text>
</comment>
<gene>
    <name evidence="4" type="ORF">IAA66_08330</name>
</gene>
<feature type="transmembrane region" description="Helical" evidence="3">
    <location>
        <begin position="369"/>
        <end position="387"/>
    </location>
</feature>
<dbReference type="EMBL" id="DVFI01000113">
    <property type="protein sequence ID" value="HIQ63572.1"/>
    <property type="molecule type" value="Genomic_DNA"/>
</dbReference>
<feature type="transmembrane region" description="Helical" evidence="3">
    <location>
        <begin position="422"/>
        <end position="447"/>
    </location>
</feature>
<keyword evidence="3" id="KW-0812">Transmembrane</keyword>
<comment type="similarity">
    <text evidence="1">Belongs to the GerABKA family.</text>
</comment>
<dbReference type="PANTHER" id="PTHR22550:SF9">
    <property type="entry name" value="STAGE V SPORULATION PROTEIN AF"/>
    <property type="match status" value="1"/>
</dbReference>
<feature type="transmembrane region" description="Helical" evidence="3">
    <location>
        <begin position="393"/>
        <end position="413"/>
    </location>
</feature>
<evidence type="ECO:0000256" key="3">
    <source>
        <dbReference type="SAM" id="Phobius"/>
    </source>
</evidence>
<accession>A0A9D0YWX0</accession>